<evidence type="ECO:0000313" key="3">
    <source>
        <dbReference type="Proteomes" id="UP000182235"/>
    </source>
</evidence>
<dbReference type="CDD" id="cd23703">
    <property type="entry name" value="mS26_PET12"/>
    <property type="match status" value="1"/>
</dbReference>
<evidence type="ECO:0000313" key="2">
    <source>
        <dbReference type="EMBL" id="OJD17466.1"/>
    </source>
</evidence>
<proteinExistence type="predicted"/>
<dbReference type="Pfam" id="PF26163">
    <property type="entry name" value="mS26"/>
    <property type="match status" value="1"/>
</dbReference>
<dbReference type="STRING" id="1447872.A0A1J9PNK4"/>
<comment type="caution">
    <text evidence="2">The sequence shown here is derived from an EMBL/GenBank/DDBJ whole genome shotgun (WGS) entry which is preliminary data.</text>
</comment>
<dbReference type="AlphaFoldDB" id="A0A1J9PNK4"/>
<feature type="region of interest" description="Disordered" evidence="1">
    <location>
        <begin position="181"/>
        <end position="213"/>
    </location>
</feature>
<organism evidence="2 3">
    <name type="scientific">Emergomyces pasteurianus Ep9510</name>
    <dbReference type="NCBI Taxonomy" id="1447872"/>
    <lineage>
        <taxon>Eukaryota</taxon>
        <taxon>Fungi</taxon>
        <taxon>Dikarya</taxon>
        <taxon>Ascomycota</taxon>
        <taxon>Pezizomycotina</taxon>
        <taxon>Eurotiomycetes</taxon>
        <taxon>Eurotiomycetidae</taxon>
        <taxon>Onygenales</taxon>
        <taxon>Ajellomycetaceae</taxon>
        <taxon>Emergomyces</taxon>
    </lineage>
</organism>
<evidence type="ECO:0000256" key="1">
    <source>
        <dbReference type="SAM" id="MobiDB-lite"/>
    </source>
</evidence>
<name>A0A1J9PNK4_9EURO</name>
<protein>
    <submittedName>
        <fullName evidence="2">Uncharacterized protein</fullName>
    </submittedName>
</protein>
<dbReference type="EMBL" id="LGRN01000066">
    <property type="protein sequence ID" value="OJD17466.1"/>
    <property type="molecule type" value="Genomic_DNA"/>
</dbReference>
<gene>
    <name evidence="2" type="ORF">AJ78_02439</name>
</gene>
<reference evidence="2 3" key="1">
    <citation type="submission" date="2015-07" db="EMBL/GenBank/DDBJ databases">
        <title>Emmonsia species relationships and genome sequence.</title>
        <authorList>
            <consortium name="The Broad Institute Genomics Platform"/>
            <person name="Cuomo C.A."/>
            <person name="Munoz J.F."/>
            <person name="Imamovic A."/>
            <person name="Priest M.E."/>
            <person name="Young S."/>
            <person name="Clay O.K."/>
            <person name="McEwen J.G."/>
        </authorList>
    </citation>
    <scope>NUCLEOTIDE SEQUENCE [LARGE SCALE GENOMIC DNA]</scope>
    <source>
        <strain evidence="2 3">UAMH 9510</strain>
    </source>
</reference>
<feature type="compositionally biased region" description="Basic residues" evidence="1">
    <location>
        <begin position="195"/>
        <end position="210"/>
    </location>
</feature>
<dbReference type="Proteomes" id="UP000182235">
    <property type="component" value="Unassembled WGS sequence"/>
</dbReference>
<keyword evidence="3" id="KW-1185">Reference proteome</keyword>
<dbReference type="InterPro" id="IPR058940">
    <property type="entry name" value="mS26_fungi"/>
</dbReference>
<dbReference type="VEuPathDB" id="FungiDB:AJ78_02439"/>
<sequence>MATMATMATHVKSAMSLCRACRKTTAPVRHFSSTPSPMVGPESPNFIEIPRPIQPFHPHKPPVKGVLPVPRELFPHRRPDKPTKLYAEAATPEPSSNEPKLQPGDPQADYVEWKKRMAAIRRQNLREGLVELYARKQKSDEFRAKRSNAKIAQREQILSQGPREDDRLMQQSLLQVMKPSKVPILPDPNAEQRLKTSRKKHAAKQLSKKQQRSDHLHSLYMNARTFIINEEQLKAEIERVFPDGENPAWANDEDVGENIWNLGLPSTVESLVHAGKTDSTIWSLAEKRVKKIAEELTGGAI</sequence>
<dbReference type="OrthoDB" id="5223508at2759"/>
<accession>A0A1J9PNK4</accession>